<sequence>MSPYDHEPPRWSITLLRLYCKPRALEIIEGDAYELFYRRIETEGLKAARRKFSWDVIRFFRLRYIKGLEDFNSLNNISMFKNYFKTAFRSLMKQRFYSFINIAGLALGLAVCLLIVLYISNEVSYDKYHPDVERVYRVANGKSGAWTPARLGMRMKGDLPEVEETVRIQGPFSQTFKIGDRIFKEEQGFNADSTVHKLFEIKFVEGNPDEALTQPNAILLTKSLADKFFNYQSALGKVIKVDGEDVQVTGVIADAPSNTHFKYNYINSYPHESWVTIGNWTGNNFYTYAKLSNGALPTSVETKFDGLAEKYIAPVIIQYSGHSSYEDYLAQGGRKPGISLLPMTDLHLRYPHLALGSSGSIENVYIFSAVALFILIIACINFMNLSTARSAMRSKEVGMRKVMGSVRGQLISQFLVESMLISVSAMVLALGIAALSLDGFNTLANRTFTLNELFALPTLLKLLGLVLVVGLLAGAYPAFVLSAFKPIKALKGESQTGGKGNAALRQGLVAFQFAISIFLIVSTVVVFTQLNFLSKQSLGFEPDQVLVVKNANRLGAKGQSFLNDINRLPSVENATLSSQFVSSGISDWGYQTVEEVPREHSFINMFATDEYLETLGIALVDGRNFSNEVTSDTASILINESAAKWLGWEDPIGRKLSRGVNADYTIVGIVKDFNFESLKREIEPFVIRPMTWDGKAEAGWYAGNYLSLKLSGDYQNTVQSVKAAWERAIPDEPFEFVFLDDAFNDLYVEEERFGKLFTASSGLAIVIACLGLFALAAYTLERKYKEIAVRKVLGASVKSLTLMVISSFTKLVVIGAVIAIPLGYWAMKQWLSDFAYQIDINNPLVWVLPALFVALIAWLTVGYQSIRTASANPIKALRSE</sequence>
<dbReference type="NCBIfam" id="NF038404">
    <property type="entry name" value="perm_prefix_2"/>
    <property type="match status" value="1"/>
</dbReference>
<evidence type="ECO:0000313" key="9">
    <source>
        <dbReference type="EMBL" id="SEW24146.1"/>
    </source>
</evidence>
<dbReference type="AlphaFoldDB" id="A0A1I0QAU3"/>
<comment type="subcellular location">
    <subcellularLocation>
        <location evidence="1">Cell membrane</location>
        <topology evidence="1">Multi-pass membrane protein</topology>
    </subcellularLocation>
</comment>
<feature type="transmembrane region" description="Helical" evidence="6">
    <location>
        <begin position="364"/>
        <end position="385"/>
    </location>
</feature>
<gene>
    <name evidence="9" type="ORF">SAMN05216290_2169</name>
</gene>
<evidence type="ECO:0000256" key="5">
    <source>
        <dbReference type="ARBA" id="ARBA00023136"/>
    </source>
</evidence>
<feature type="domain" description="MacB-like periplasmic core" evidence="8">
    <location>
        <begin position="98"/>
        <end position="304"/>
    </location>
</feature>
<evidence type="ECO:0000259" key="8">
    <source>
        <dbReference type="Pfam" id="PF12704"/>
    </source>
</evidence>
<accession>A0A1I0QAU3</accession>
<dbReference type="OrthoDB" id="5933722at2"/>
<dbReference type="Pfam" id="PF12704">
    <property type="entry name" value="MacB_PCD"/>
    <property type="match status" value="2"/>
</dbReference>
<feature type="transmembrane region" description="Helical" evidence="6">
    <location>
        <begin position="844"/>
        <end position="863"/>
    </location>
</feature>
<feature type="transmembrane region" description="Helical" evidence="6">
    <location>
        <begin position="502"/>
        <end position="527"/>
    </location>
</feature>
<keyword evidence="2" id="KW-1003">Cell membrane</keyword>
<dbReference type="PANTHER" id="PTHR30572:SF18">
    <property type="entry name" value="ABC-TYPE MACROLIDE FAMILY EXPORT SYSTEM PERMEASE COMPONENT 2"/>
    <property type="match status" value="1"/>
</dbReference>
<proteinExistence type="predicted"/>
<protein>
    <submittedName>
        <fullName evidence="9">Putative ABC transport system permease protein</fullName>
    </submittedName>
</protein>
<evidence type="ECO:0000313" key="10">
    <source>
        <dbReference type="Proteomes" id="UP000199437"/>
    </source>
</evidence>
<dbReference type="InterPro" id="IPR047699">
    <property type="entry name" value="Permease_put_prefix"/>
</dbReference>
<dbReference type="InterPro" id="IPR025857">
    <property type="entry name" value="MacB_PCD"/>
</dbReference>
<feature type="transmembrane region" description="Helical" evidence="6">
    <location>
        <begin position="454"/>
        <end position="481"/>
    </location>
</feature>
<dbReference type="EMBL" id="FOIR01000002">
    <property type="protein sequence ID" value="SEW24146.1"/>
    <property type="molecule type" value="Genomic_DNA"/>
</dbReference>
<feature type="transmembrane region" description="Helical" evidence="6">
    <location>
        <begin position="800"/>
        <end position="824"/>
    </location>
</feature>
<evidence type="ECO:0000256" key="3">
    <source>
        <dbReference type="ARBA" id="ARBA00022692"/>
    </source>
</evidence>
<evidence type="ECO:0000256" key="2">
    <source>
        <dbReference type="ARBA" id="ARBA00022475"/>
    </source>
</evidence>
<dbReference type="InterPro" id="IPR050250">
    <property type="entry name" value="Macrolide_Exporter_MacB"/>
</dbReference>
<dbReference type="GO" id="GO:0005886">
    <property type="term" value="C:plasma membrane"/>
    <property type="evidence" value="ECO:0007669"/>
    <property type="project" value="UniProtKB-SubCell"/>
</dbReference>
<feature type="transmembrane region" description="Helical" evidence="6">
    <location>
        <begin position="756"/>
        <end position="780"/>
    </location>
</feature>
<dbReference type="STRING" id="1267423.SAMN05216290_2169"/>
<keyword evidence="5 6" id="KW-0472">Membrane</keyword>
<organism evidence="9 10">
    <name type="scientific">Roseivirga pacifica</name>
    <dbReference type="NCBI Taxonomy" id="1267423"/>
    <lineage>
        <taxon>Bacteria</taxon>
        <taxon>Pseudomonadati</taxon>
        <taxon>Bacteroidota</taxon>
        <taxon>Cytophagia</taxon>
        <taxon>Cytophagales</taxon>
        <taxon>Roseivirgaceae</taxon>
        <taxon>Roseivirga</taxon>
    </lineage>
</organism>
<dbReference type="PANTHER" id="PTHR30572">
    <property type="entry name" value="MEMBRANE COMPONENT OF TRANSPORTER-RELATED"/>
    <property type="match status" value="1"/>
</dbReference>
<keyword evidence="3 6" id="KW-0812">Transmembrane</keyword>
<dbReference type="InterPro" id="IPR003838">
    <property type="entry name" value="ABC3_permease_C"/>
</dbReference>
<dbReference type="GeneID" id="99986876"/>
<feature type="transmembrane region" description="Helical" evidence="6">
    <location>
        <begin position="96"/>
        <end position="119"/>
    </location>
</feature>
<feature type="domain" description="ABC3 transporter permease C-terminal" evidence="7">
    <location>
        <begin position="761"/>
        <end position="873"/>
    </location>
</feature>
<feature type="domain" description="ABC3 transporter permease C-terminal" evidence="7">
    <location>
        <begin position="369"/>
        <end position="482"/>
    </location>
</feature>
<dbReference type="RefSeq" id="WP_090258601.1">
    <property type="nucleotide sequence ID" value="NZ_FOIR01000002.1"/>
</dbReference>
<feature type="domain" description="MacB-like periplasmic core" evidence="8">
    <location>
        <begin position="514"/>
        <end position="691"/>
    </location>
</feature>
<reference evidence="10" key="1">
    <citation type="submission" date="2016-10" db="EMBL/GenBank/DDBJ databases">
        <authorList>
            <person name="Varghese N."/>
            <person name="Submissions S."/>
        </authorList>
    </citation>
    <scope>NUCLEOTIDE SEQUENCE [LARGE SCALE GENOMIC DNA]</scope>
    <source>
        <strain evidence="10">CGMCC 1.12402</strain>
    </source>
</reference>
<feature type="transmembrane region" description="Helical" evidence="6">
    <location>
        <begin position="410"/>
        <end position="434"/>
    </location>
</feature>
<dbReference type="Pfam" id="PF02687">
    <property type="entry name" value="FtsX"/>
    <property type="match status" value="2"/>
</dbReference>
<dbReference type="Proteomes" id="UP000199437">
    <property type="component" value="Unassembled WGS sequence"/>
</dbReference>
<keyword evidence="10" id="KW-1185">Reference proteome</keyword>
<evidence type="ECO:0000256" key="1">
    <source>
        <dbReference type="ARBA" id="ARBA00004651"/>
    </source>
</evidence>
<name>A0A1I0QAU3_9BACT</name>
<evidence type="ECO:0000256" key="6">
    <source>
        <dbReference type="SAM" id="Phobius"/>
    </source>
</evidence>
<evidence type="ECO:0000256" key="4">
    <source>
        <dbReference type="ARBA" id="ARBA00022989"/>
    </source>
</evidence>
<dbReference type="GO" id="GO:0022857">
    <property type="term" value="F:transmembrane transporter activity"/>
    <property type="evidence" value="ECO:0007669"/>
    <property type="project" value="TreeGrafter"/>
</dbReference>
<evidence type="ECO:0000259" key="7">
    <source>
        <dbReference type="Pfam" id="PF02687"/>
    </source>
</evidence>
<keyword evidence="4 6" id="KW-1133">Transmembrane helix</keyword>